<dbReference type="Proteomes" id="UP000797356">
    <property type="component" value="Chromosome 13"/>
</dbReference>
<dbReference type="EMBL" id="CM017884">
    <property type="protein sequence ID" value="KAG1366916.1"/>
    <property type="molecule type" value="Genomic_DNA"/>
</dbReference>
<reference evidence="1" key="1">
    <citation type="journal article" date="2017" name="Gigascience">
        <title>The genome draft of coconut (Cocos nucifera).</title>
        <authorList>
            <person name="Xiao Y."/>
            <person name="Xu P."/>
            <person name="Fan H."/>
            <person name="Baudouin L."/>
            <person name="Xia W."/>
            <person name="Bocs S."/>
            <person name="Xu J."/>
            <person name="Li Q."/>
            <person name="Guo A."/>
            <person name="Zhou L."/>
            <person name="Li J."/>
            <person name="Wu Y."/>
            <person name="Ma Z."/>
            <person name="Armero A."/>
            <person name="Issali A.E."/>
            <person name="Liu N."/>
            <person name="Peng M."/>
            <person name="Yang Y."/>
        </authorList>
    </citation>
    <scope>NUCLEOTIDE SEQUENCE</scope>
    <source>
        <tissue evidence="1">Spear leaf of Hainan Tall coconut</tissue>
    </source>
</reference>
<evidence type="ECO:0000313" key="1">
    <source>
        <dbReference type="EMBL" id="KAG1366916.1"/>
    </source>
</evidence>
<comment type="caution">
    <text evidence="1">The sequence shown here is derived from an EMBL/GenBank/DDBJ whole genome shotgun (WGS) entry which is preliminary data.</text>
</comment>
<gene>
    <name evidence="1" type="ORF">COCNU_13G007060</name>
</gene>
<protein>
    <submittedName>
        <fullName evidence="1">Uncharacterized protein</fullName>
    </submittedName>
</protein>
<proteinExistence type="predicted"/>
<accession>A0A8K0NB21</accession>
<evidence type="ECO:0000313" key="2">
    <source>
        <dbReference type="Proteomes" id="UP000797356"/>
    </source>
</evidence>
<reference evidence="1" key="2">
    <citation type="submission" date="2019-07" db="EMBL/GenBank/DDBJ databases">
        <authorList>
            <person name="Yang Y."/>
            <person name="Bocs S."/>
            <person name="Baudouin L."/>
        </authorList>
    </citation>
    <scope>NUCLEOTIDE SEQUENCE</scope>
    <source>
        <tissue evidence="1">Spear leaf of Hainan Tall coconut</tissue>
    </source>
</reference>
<dbReference type="AlphaFoldDB" id="A0A8K0NB21"/>
<name>A0A8K0NB21_COCNU</name>
<keyword evidence="2" id="KW-1185">Reference proteome</keyword>
<organism evidence="1 2">
    <name type="scientific">Cocos nucifera</name>
    <name type="common">Coconut palm</name>
    <dbReference type="NCBI Taxonomy" id="13894"/>
    <lineage>
        <taxon>Eukaryota</taxon>
        <taxon>Viridiplantae</taxon>
        <taxon>Streptophyta</taxon>
        <taxon>Embryophyta</taxon>
        <taxon>Tracheophyta</taxon>
        <taxon>Spermatophyta</taxon>
        <taxon>Magnoliopsida</taxon>
        <taxon>Liliopsida</taxon>
        <taxon>Arecaceae</taxon>
        <taxon>Arecoideae</taxon>
        <taxon>Cocoseae</taxon>
        <taxon>Attaleinae</taxon>
        <taxon>Cocos</taxon>
    </lineage>
</organism>
<sequence>MQSDKDLELLLERGLPLGVHELRDLVDDVEKADGIKGIGKSIVGGKGVAEVLLVASPMKEVDEDGEVE</sequence>